<dbReference type="GO" id="GO:0015297">
    <property type="term" value="F:antiporter activity"/>
    <property type="evidence" value="ECO:0007669"/>
    <property type="project" value="InterPro"/>
</dbReference>
<comment type="caution">
    <text evidence="11">The sequence shown here is derived from an EMBL/GenBank/DDBJ whole genome shotgun (WGS) entry which is preliminary data.</text>
</comment>
<protein>
    <recommendedName>
        <fullName evidence="3">Multidrug export protein MepA</fullName>
    </recommendedName>
</protein>
<evidence type="ECO:0000256" key="3">
    <source>
        <dbReference type="ARBA" id="ARBA00022106"/>
    </source>
</evidence>
<evidence type="ECO:0000256" key="5">
    <source>
        <dbReference type="ARBA" id="ARBA00022475"/>
    </source>
</evidence>
<feature type="transmembrane region" description="Helical" evidence="10">
    <location>
        <begin position="95"/>
        <end position="118"/>
    </location>
</feature>
<dbReference type="AlphaFoldDB" id="A0A5M4AVZ3"/>
<comment type="subcellular location">
    <subcellularLocation>
        <location evidence="1">Cell membrane</location>
        <topology evidence="1">Multi-pass membrane protein</topology>
    </subcellularLocation>
</comment>
<dbReference type="InterPro" id="IPR051327">
    <property type="entry name" value="MATE_MepA_subfamily"/>
</dbReference>
<dbReference type="GO" id="GO:0042910">
    <property type="term" value="F:xenobiotic transmembrane transporter activity"/>
    <property type="evidence" value="ECO:0007669"/>
    <property type="project" value="InterPro"/>
</dbReference>
<feature type="transmembrane region" description="Helical" evidence="10">
    <location>
        <begin position="390"/>
        <end position="414"/>
    </location>
</feature>
<dbReference type="PANTHER" id="PTHR43823">
    <property type="entry name" value="SPORULATION PROTEIN YKVU"/>
    <property type="match status" value="1"/>
</dbReference>
<proteinExistence type="inferred from homology"/>
<feature type="transmembrane region" description="Helical" evidence="10">
    <location>
        <begin position="50"/>
        <end position="74"/>
    </location>
</feature>
<name>A0A5M4AVZ3_9BACT</name>
<evidence type="ECO:0000256" key="4">
    <source>
        <dbReference type="ARBA" id="ARBA00022448"/>
    </source>
</evidence>
<keyword evidence="4" id="KW-0813">Transport</keyword>
<sequence length="464" mass="50997">MLEKATRDLEQQKVGRLMWQYFVPAFIGVMMNALYNIVDRVFIGRGVGALALSGLSVIFPIMILVAAFGMLIGVGAGVRISINLGKKDYRQAEKVLGNGLSLMVIVSILVTVVGFIVKNPLLHLFGATGETIGYANDYLNIILLGTIFQVVGFSLNNIIRSEGNAKIAMHSMLLSAGTNLVLDPIFIFVLKMGVQGAAIATVISQALLTFWVLRHFTSSKSIVKFHLLNLKLEPIIIFRILSIGMAPFAMQLAASLVQATFNTQLIRFGSDVAVGAMGIINSVVIMIIMSMIAINMALQPIVGFNYGARNFHRVKEAWFLAMKAATWIAVVSFVVVQVFPGEIVRLFNNENEELFNIGVKGLRIFTLMLPVVGYQVIVSSYFQSIGKAGIAMFLTLLRQVIVLTPLLFILPQFFALTGVWMAGPVSDFVSACIVLFVTLREVKHLNKLQQQQEEKKKPVNEVAH</sequence>
<keyword evidence="5" id="KW-1003">Cell membrane</keyword>
<evidence type="ECO:0000256" key="10">
    <source>
        <dbReference type="SAM" id="Phobius"/>
    </source>
</evidence>
<evidence type="ECO:0000256" key="2">
    <source>
        <dbReference type="ARBA" id="ARBA00008417"/>
    </source>
</evidence>
<keyword evidence="9" id="KW-0046">Antibiotic resistance</keyword>
<feature type="transmembrane region" description="Helical" evidence="10">
    <location>
        <begin position="359"/>
        <end position="378"/>
    </location>
</feature>
<feature type="transmembrane region" description="Helical" evidence="10">
    <location>
        <begin position="273"/>
        <end position="298"/>
    </location>
</feature>
<evidence type="ECO:0000313" key="11">
    <source>
        <dbReference type="EMBL" id="GET31756.1"/>
    </source>
</evidence>
<keyword evidence="8 10" id="KW-0472">Membrane</keyword>
<evidence type="ECO:0000256" key="1">
    <source>
        <dbReference type="ARBA" id="ARBA00004651"/>
    </source>
</evidence>
<dbReference type="Proteomes" id="UP000391834">
    <property type="component" value="Unassembled WGS sequence"/>
</dbReference>
<comment type="similarity">
    <text evidence="2">Belongs to the multi antimicrobial extrusion (MATE) (TC 2.A.66.1) family. MepA subfamily.</text>
</comment>
<dbReference type="CDD" id="cd13143">
    <property type="entry name" value="MATE_MepA_like"/>
    <property type="match status" value="1"/>
</dbReference>
<feature type="transmembrane region" description="Helical" evidence="10">
    <location>
        <begin position="420"/>
        <end position="439"/>
    </location>
</feature>
<dbReference type="GO" id="GO:0005886">
    <property type="term" value="C:plasma membrane"/>
    <property type="evidence" value="ECO:0007669"/>
    <property type="project" value="UniProtKB-SubCell"/>
</dbReference>
<organism evidence="11 12">
    <name type="scientific">Prolixibacter bellariivorans</name>
    <dbReference type="NCBI Taxonomy" id="314319"/>
    <lineage>
        <taxon>Bacteria</taxon>
        <taxon>Pseudomonadati</taxon>
        <taxon>Bacteroidota</taxon>
        <taxon>Bacteroidia</taxon>
        <taxon>Marinilabiliales</taxon>
        <taxon>Prolixibacteraceae</taxon>
        <taxon>Prolixibacter</taxon>
    </lineage>
</organism>
<evidence type="ECO:0000256" key="8">
    <source>
        <dbReference type="ARBA" id="ARBA00023136"/>
    </source>
</evidence>
<dbReference type="Pfam" id="PF01554">
    <property type="entry name" value="MatE"/>
    <property type="match status" value="2"/>
</dbReference>
<dbReference type="EMBL" id="BLAX01000001">
    <property type="protein sequence ID" value="GET31756.1"/>
    <property type="molecule type" value="Genomic_DNA"/>
</dbReference>
<evidence type="ECO:0000256" key="9">
    <source>
        <dbReference type="ARBA" id="ARBA00023251"/>
    </source>
</evidence>
<feature type="transmembrane region" description="Helical" evidence="10">
    <location>
        <begin position="138"/>
        <end position="159"/>
    </location>
</feature>
<feature type="transmembrane region" description="Helical" evidence="10">
    <location>
        <begin position="21"/>
        <end position="38"/>
    </location>
</feature>
<accession>A0A5M4AVZ3</accession>
<dbReference type="NCBIfam" id="TIGR00797">
    <property type="entry name" value="matE"/>
    <property type="match status" value="1"/>
</dbReference>
<dbReference type="OrthoDB" id="9811110at2"/>
<keyword evidence="6 10" id="KW-0812">Transmembrane</keyword>
<feature type="transmembrane region" description="Helical" evidence="10">
    <location>
        <begin position="196"/>
        <end position="216"/>
    </location>
</feature>
<evidence type="ECO:0000313" key="12">
    <source>
        <dbReference type="Proteomes" id="UP000391834"/>
    </source>
</evidence>
<evidence type="ECO:0000256" key="6">
    <source>
        <dbReference type="ARBA" id="ARBA00022692"/>
    </source>
</evidence>
<dbReference type="InterPro" id="IPR002528">
    <property type="entry name" value="MATE_fam"/>
</dbReference>
<dbReference type="GO" id="GO:0046677">
    <property type="term" value="P:response to antibiotic"/>
    <property type="evidence" value="ECO:0007669"/>
    <property type="project" value="UniProtKB-KW"/>
</dbReference>
<dbReference type="RefSeq" id="WP_025863640.1">
    <property type="nucleotide sequence ID" value="NZ_BLAX01000001.1"/>
</dbReference>
<feature type="transmembrane region" description="Helical" evidence="10">
    <location>
        <begin position="171"/>
        <end position="190"/>
    </location>
</feature>
<feature type="transmembrane region" description="Helical" evidence="10">
    <location>
        <begin position="318"/>
        <end position="339"/>
    </location>
</feature>
<dbReference type="PIRSF" id="PIRSF006603">
    <property type="entry name" value="DinF"/>
    <property type="match status" value="1"/>
</dbReference>
<evidence type="ECO:0000256" key="7">
    <source>
        <dbReference type="ARBA" id="ARBA00022989"/>
    </source>
</evidence>
<reference evidence="11 12" key="1">
    <citation type="submission" date="2019-10" db="EMBL/GenBank/DDBJ databases">
        <title>Prolixibacter strains distinguished by the presence of nitrate reductase genes were adept at nitrate-dependent anaerobic corrosion of metallic iron and carbon steel.</title>
        <authorList>
            <person name="Iino T."/>
            <person name="Shono N."/>
            <person name="Ito K."/>
            <person name="Nakamura R."/>
            <person name="Sueoka K."/>
            <person name="Harayama S."/>
            <person name="Ohkuma M."/>
        </authorList>
    </citation>
    <scope>NUCLEOTIDE SEQUENCE [LARGE SCALE GENOMIC DNA]</scope>
    <source>
        <strain evidence="11 12">JCM 13498</strain>
    </source>
</reference>
<dbReference type="InterPro" id="IPR048279">
    <property type="entry name" value="MdtK-like"/>
</dbReference>
<keyword evidence="7 10" id="KW-1133">Transmembrane helix</keyword>
<dbReference type="InterPro" id="IPR045070">
    <property type="entry name" value="MATE_MepA-like"/>
</dbReference>
<gene>
    <name evidence="11" type="ORF">PbJCM13498_06190</name>
</gene>
<keyword evidence="12" id="KW-1185">Reference proteome</keyword>
<dbReference type="PANTHER" id="PTHR43823:SF3">
    <property type="entry name" value="MULTIDRUG EXPORT PROTEIN MEPA"/>
    <property type="match status" value="1"/>
</dbReference>
<feature type="transmembrane region" description="Helical" evidence="10">
    <location>
        <begin position="236"/>
        <end position="261"/>
    </location>
</feature>